<evidence type="ECO:0000256" key="7">
    <source>
        <dbReference type="ARBA" id="ARBA00023136"/>
    </source>
</evidence>
<dbReference type="AlphaFoldDB" id="A0AAV7ELT0"/>
<evidence type="ECO:0000313" key="9">
    <source>
        <dbReference type="EMBL" id="KAG9448652.1"/>
    </source>
</evidence>
<keyword evidence="5" id="KW-0029">Amino-acid transport</keyword>
<evidence type="ECO:0000256" key="5">
    <source>
        <dbReference type="ARBA" id="ARBA00022970"/>
    </source>
</evidence>
<proteinExistence type="inferred from homology"/>
<evidence type="ECO:0000256" key="6">
    <source>
        <dbReference type="ARBA" id="ARBA00022989"/>
    </source>
</evidence>
<dbReference type="EMBL" id="JAINDJ010000004">
    <property type="protein sequence ID" value="KAG9448652.1"/>
    <property type="molecule type" value="Genomic_DNA"/>
</dbReference>
<sequence length="113" mass="12112">MRPVKVSSAAGFRNRNSPMPYLFVGVIAMLGLIGAALIILVCSFRKHRDSMTSESVKKPPEPVITPLEREPKVVVIMAGDDQPTFLAEPISRASSLQQQARALPSSSSSSSSS</sequence>
<evidence type="ECO:0000256" key="2">
    <source>
        <dbReference type="ARBA" id="ARBA00009977"/>
    </source>
</evidence>
<feature type="transmembrane region" description="Helical" evidence="8">
    <location>
        <begin position="20"/>
        <end position="42"/>
    </location>
</feature>
<keyword evidence="10" id="KW-1185">Reference proteome</keyword>
<dbReference type="Proteomes" id="UP000825729">
    <property type="component" value="Unassembled WGS sequence"/>
</dbReference>
<dbReference type="PANTHER" id="PTHR33228:SF77">
    <property type="entry name" value="PROTEIN GLUTAMINE DUMPER 2"/>
    <property type="match status" value="1"/>
</dbReference>
<dbReference type="GO" id="GO:0006865">
    <property type="term" value="P:amino acid transport"/>
    <property type="evidence" value="ECO:0007669"/>
    <property type="project" value="UniProtKB-KW"/>
</dbReference>
<comment type="subcellular location">
    <subcellularLocation>
        <location evidence="1">Membrane</location>
        <topology evidence="1">Single-pass membrane protein</topology>
    </subcellularLocation>
</comment>
<evidence type="ECO:0000313" key="10">
    <source>
        <dbReference type="Proteomes" id="UP000825729"/>
    </source>
</evidence>
<keyword evidence="3" id="KW-0813">Transport</keyword>
<protein>
    <submittedName>
        <fullName evidence="9">Uncharacterized protein</fullName>
    </submittedName>
</protein>
<gene>
    <name evidence="9" type="ORF">H6P81_008617</name>
</gene>
<evidence type="ECO:0000256" key="8">
    <source>
        <dbReference type="SAM" id="Phobius"/>
    </source>
</evidence>
<comment type="caution">
    <text evidence="9">The sequence shown here is derived from an EMBL/GenBank/DDBJ whole genome shotgun (WGS) entry which is preliminary data.</text>
</comment>
<reference evidence="9 10" key="1">
    <citation type="submission" date="2021-07" db="EMBL/GenBank/DDBJ databases">
        <title>The Aristolochia fimbriata genome: insights into angiosperm evolution, floral development and chemical biosynthesis.</title>
        <authorList>
            <person name="Jiao Y."/>
        </authorList>
    </citation>
    <scope>NUCLEOTIDE SEQUENCE [LARGE SCALE GENOMIC DNA]</scope>
    <source>
        <strain evidence="9">IBCAS-2021</strain>
        <tissue evidence="9">Leaf</tissue>
    </source>
</reference>
<dbReference type="GO" id="GO:0016020">
    <property type="term" value="C:membrane"/>
    <property type="evidence" value="ECO:0007669"/>
    <property type="project" value="UniProtKB-SubCell"/>
</dbReference>
<accession>A0AAV7ELT0</accession>
<keyword evidence="7 8" id="KW-0472">Membrane</keyword>
<comment type="similarity">
    <text evidence="2">Belongs to the GLUTAMINE DUMPER 1 (TC 9.B.60) family.</text>
</comment>
<dbReference type="InterPro" id="IPR040359">
    <property type="entry name" value="GDU"/>
</dbReference>
<dbReference type="GO" id="GO:0080143">
    <property type="term" value="P:regulation of amino acid export"/>
    <property type="evidence" value="ECO:0007669"/>
    <property type="project" value="InterPro"/>
</dbReference>
<keyword evidence="6 8" id="KW-1133">Transmembrane helix</keyword>
<dbReference type="PANTHER" id="PTHR33228">
    <property type="entry name" value="PROTEIN GLUTAMINE DUMPER 4-RELATED"/>
    <property type="match status" value="1"/>
</dbReference>
<evidence type="ECO:0000256" key="4">
    <source>
        <dbReference type="ARBA" id="ARBA00022692"/>
    </source>
</evidence>
<keyword evidence="4 8" id="KW-0812">Transmembrane</keyword>
<evidence type="ECO:0000256" key="3">
    <source>
        <dbReference type="ARBA" id="ARBA00022448"/>
    </source>
</evidence>
<organism evidence="9 10">
    <name type="scientific">Aristolochia fimbriata</name>
    <name type="common">White veined hardy Dutchman's pipe vine</name>
    <dbReference type="NCBI Taxonomy" id="158543"/>
    <lineage>
        <taxon>Eukaryota</taxon>
        <taxon>Viridiplantae</taxon>
        <taxon>Streptophyta</taxon>
        <taxon>Embryophyta</taxon>
        <taxon>Tracheophyta</taxon>
        <taxon>Spermatophyta</taxon>
        <taxon>Magnoliopsida</taxon>
        <taxon>Magnoliidae</taxon>
        <taxon>Piperales</taxon>
        <taxon>Aristolochiaceae</taxon>
        <taxon>Aristolochia</taxon>
    </lineage>
</organism>
<name>A0AAV7ELT0_ARIFI</name>
<evidence type="ECO:0000256" key="1">
    <source>
        <dbReference type="ARBA" id="ARBA00004167"/>
    </source>
</evidence>